<evidence type="ECO:0000256" key="1">
    <source>
        <dbReference type="ARBA" id="ARBA00022679"/>
    </source>
</evidence>
<dbReference type="Gene3D" id="3.40.50.300">
    <property type="entry name" value="P-loop containing nucleotide triphosphate hydrolases"/>
    <property type="match status" value="1"/>
</dbReference>
<keyword evidence="3" id="KW-0418">Kinase</keyword>
<organism evidence="4">
    <name type="scientific">Graphocephala atropunctata</name>
    <dbReference type="NCBI Taxonomy" id="36148"/>
    <lineage>
        <taxon>Eukaryota</taxon>
        <taxon>Metazoa</taxon>
        <taxon>Ecdysozoa</taxon>
        <taxon>Arthropoda</taxon>
        <taxon>Hexapoda</taxon>
        <taxon>Insecta</taxon>
        <taxon>Pterygota</taxon>
        <taxon>Neoptera</taxon>
        <taxon>Paraneoptera</taxon>
        <taxon>Hemiptera</taxon>
        <taxon>Auchenorrhyncha</taxon>
        <taxon>Membracoidea</taxon>
        <taxon>Cicadellidae</taxon>
        <taxon>Cicadellinae</taxon>
        <taxon>Cicadellini</taxon>
        <taxon>Graphocephala</taxon>
    </lineage>
</organism>
<dbReference type="AlphaFoldDB" id="A0A1B6L896"/>
<sequence length="543" mass="62026">MAVDATMRKLKIPQKFMPYLEKHRVYELLHDLGEKLAMEQPSDPLQFLKECLGRLLEGRDHRLIILMTPPSLDRTRLAQMISQKTGYGIVSRYLMKTPGNFYDPDTLAEFTTKYVSSSEREGWILSDFPDSMEEAKHLIKAGVVPTHAFLLLHKGQNEVEEHETMHTVDTSPSILLEHGNSLYHMRELFKSSLKVVKMKDRSMEDVADLCAKLTIKMPPHLAPKLFRVALLGPRGSRRRTLAKLLNKRFKMVHVDMNHLINTAKMMENEMGDEIRFWDRNDYTYSTKIIFPLLKDRLQQNDCLERGYVLTNFPTCVEDFIFLDSLDTPPNRVIFLDIDVNECLARLEDRVVNMYTGDLHSKKSIEANSSLKSQTLPHPDDDSCKVTEENKFYLARLKSMLEYCGGTCSVVDGKGPIKALFERVEAVLMSSSPAANPRSDKMPRLSLVKHEQLSVKSRMSYPTSRTEIVPLIDTDELNRRFKYLKGEMSSDIQEPDNSSTIRGDSVHLEDGTESPMEFVENDQSGVAVIQLFKGVKIKSSGDIL</sequence>
<evidence type="ECO:0000256" key="3">
    <source>
        <dbReference type="ARBA" id="ARBA00022777"/>
    </source>
</evidence>
<dbReference type="InterPro" id="IPR027417">
    <property type="entry name" value="P-loop_NTPase"/>
</dbReference>
<gene>
    <name evidence="4" type="ORF">g.2151</name>
</gene>
<dbReference type="PANTHER" id="PTHR23359">
    <property type="entry name" value="NUCLEOTIDE KINASE"/>
    <property type="match status" value="1"/>
</dbReference>
<dbReference type="GO" id="GO:0019205">
    <property type="term" value="F:nucleobase-containing compound kinase activity"/>
    <property type="evidence" value="ECO:0007669"/>
    <property type="project" value="InterPro"/>
</dbReference>
<evidence type="ECO:0000313" key="4">
    <source>
        <dbReference type="EMBL" id="JAT19920.1"/>
    </source>
</evidence>
<reference evidence="4" key="1">
    <citation type="submission" date="2015-11" db="EMBL/GenBank/DDBJ databases">
        <title>De novo transcriptome assembly of four potential Pierce s Disease insect vectors from Arizona vineyards.</title>
        <authorList>
            <person name="Tassone E.E."/>
        </authorList>
    </citation>
    <scope>NUCLEOTIDE SEQUENCE</scope>
</reference>
<dbReference type="SUPFAM" id="SSF52540">
    <property type="entry name" value="P-loop containing nucleoside triphosphate hydrolases"/>
    <property type="match status" value="1"/>
</dbReference>
<keyword evidence="2" id="KW-0547">Nucleotide-binding</keyword>
<keyword evidence="1" id="KW-0808">Transferase</keyword>
<dbReference type="CDD" id="cd22979">
    <property type="entry name" value="DD_AK8"/>
    <property type="match status" value="1"/>
</dbReference>
<evidence type="ECO:0008006" key="5">
    <source>
        <dbReference type="Google" id="ProtNLM"/>
    </source>
</evidence>
<dbReference type="Pfam" id="PF00406">
    <property type="entry name" value="ADK"/>
    <property type="match status" value="1"/>
</dbReference>
<dbReference type="GO" id="GO:0006139">
    <property type="term" value="P:nucleobase-containing compound metabolic process"/>
    <property type="evidence" value="ECO:0007669"/>
    <property type="project" value="InterPro"/>
</dbReference>
<name>A0A1B6L896_9HEMI</name>
<evidence type="ECO:0000256" key="2">
    <source>
        <dbReference type="ARBA" id="ARBA00022741"/>
    </source>
</evidence>
<dbReference type="EMBL" id="GEBQ01020057">
    <property type="protein sequence ID" value="JAT19920.1"/>
    <property type="molecule type" value="Transcribed_RNA"/>
</dbReference>
<protein>
    <recommendedName>
        <fullName evidence="5">Adenylate kinase 8</fullName>
    </recommendedName>
</protein>
<dbReference type="Gene3D" id="1.20.890.10">
    <property type="entry name" value="cAMP-dependent protein kinase regulatory subunit, dimerization-anchoring domain"/>
    <property type="match status" value="1"/>
</dbReference>
<dbReference type="GO" id="GO:0005524">
    <property type="term" value="F:ATP binding"/>
    <property type="evidence" value="ECO:0007669"/>
    <property type="project" value="InterPro"/>
</dbReference>
<dbReference type="InterPro" id="IPR000850">
    <property type="entry name" value="Adenylat/UMP-CMP_kin"/>
</dbReference>
<proteinExistence type="predicted"/>
<accession>A0A1B6L896</accession>
<dbReference type="SUPFAM" id="SSF47391">
    <property type="entry name" value="Dimerization-anchoring domain of cAMP-dependent PK regulatory subunit"/>
    <property type="match status" value="1"/>
</dbReference>